<sequence length="212" mass="23658">MDNVLFGLVNSDVYKLIDGAEAGSDVRLDIPAFTTFMEQRAVGDEGKAATTLCAFYNKASPKVVAVFERCGWSVEQTNAVQGFTISWLERRARMVETSSPPRPTVTLVGGDGQTLRALQSSSVIKAENPVRVEIWSWAHAMHEGFLHLMREHPENVRVHFLDSVVEQVVRHRQHFDMSARLAPIAEEITKRFMELLAGRATSSEQSTSTPKE</sequence>
<dbReference type="AlphaFoldDB" id="A0AAD5L7S4"/>
<evidence type="ECO:0000313" key="1">
    <source>
        <dbReference type="EMBL" id="KAJ0389999.1"/>
    </source>
</evidence>
<reference evidence="1" key="1">
    <citation type="submission" date="2021-12" db="EMBL/GenBank/DDBJ databases">
        <title>Prjna785345.</title>
        <authorList>
            <person name="Rujirawat T."/>
            <person name="Krajaejun T."/>
        </authorList>
    </citation>
    <scope>NUCLEOTIDE SEQUENCE</scope>
    <source>
        <strain evidence="1">Pi057C3</strain>
    </source>
</reference>
<evidence type="ECO:0000313" key="2">
    <source>
        <dbReference type="Proteomes" id="UP001209570"/>
    </source>
</evidence>
<dbReference type="EMBL" id="JAKCXM010002758">
    <property type="protein sequence ID" value="KAJ0389999.1"/>
    <property type="molecule type" value="Genomic_DNA"/>
</dbReference>
<comment type="caution">
    <text evidence="1">The sequence shown here is derived from an EMBL/GenBank/DDBJ whole genome shotgun (WGS) entry which is preliminary data.</text>
</comment>
<keyword evidence="2" id="KW-1185">Reference proteome</keyword>
<organism evidence="1 2">
    <name type="scientific">Pythium insidiosum</name>
    <name type="common">Pythiosis disease agent</name>
    <dbReference type="NCBI Taxonomy" id="114742"/>
    <lineage>
        <taxon>Eukaryota</taxon>
        <taxon>Sar</taxon>
        <taxon>Stramenopiles</taxon>
        <taxon>Oomycota</taxon>
        <taxon>Peronosporomycetes</taxon>
        <taxon>Pythiales</taxon>
        <taxon>Pythiaceae</taxon>
        <taxon>Pythium</taxon>
    </lineage>
</organism>
<gene>
    <name evidence="1" type="ORF">P43SY_011441</name>
</gene>
<dbReference type="Proteomes" id="UP001209570">
    <property type="component" value="Unassembled WGS sequence"/>
</dbReference>
<name>A0AAD5L7S4_PYTIN</name>
<protein>
    <submittedName>
        <fullName evidence="1">Uncharacterized protein</fullName>
    </submittedName>
</protein>
<accession>A0AAD5L7S4</accession>
<proteinExistence type="predicted"/>